<dbReference type="PROSITE" id="PS51736">
    <property type="entry name" value="RECOMBINASES_3"/>
    <property type="match status" value="1"/>
</dbReference>
<accession>A0A9D0ZKL4</accession>
<dbReference type="Gene3D" id="3.40.50.1390">
    <property type="entry name" value="Resolvase, N-terminal catalytic domain"/>
    <property type="match status" value="1"/>
</dbReference>
<dbReference type="GO" id="GO:0000150">
    <property type="term" value="F:DNA strand exchange activity"/>
    <property type="evidence" value="ECO:0007669"/>
    <property type="project" value="InterPro"/>
</dbReference>
<dbReference type="SMART" id="SM00857">
    <property type="entry name" value="Resolvase"/>
    <property type="match status" value="1"/>
</dbReference>
<keyword evidence="1" id="KW-0175">Coiled coil</keyword>
<dbReference type="InterPro" id="IPR025378">
    <property type="entry name" value="DUF4368"/>
</dbReference>
<protein>
    <submittedName>
        <fullName evidence="4">Recombinase family protein</fullName>
    </submittedName>
</protein>
<name>A0A9D0ZKL4_9FIRM</name>
<feature type="domain" description="Recombinase" evidence="3">
    <location>
        <begin position="174"/>
        <end position="317"/>
    </location>
</feature>
<dbReference type="InterPro" id="IPR050639">
    <property type="entry name" value="SSR_resolvase"/>
</dbReference>
<dbReference type="EMBL" id="DVFW01000033">
    <property type="protein sequence ID" value="HIQ81059.1"/>
    <property type="molecule type" value="Genomic_DNA"/>
</dbReference>
<reference evidence="4" key="1">
    <citation type="submission" date="2020-10" db="EMBL/GenBank/DDBJ databases">
        <authorList>
            <person name="Gilroy R."/>
        </authorList>
    </citation>
    <scope>NUCLEOTIDE SEQUENCE</scope>
    <source>
        <strain evidence="4">ChiSjej1B19-3389</strain>
    </source>
</reference>
<dbReference type="Pfam" id="PF00239">
    <property type="entry name" value="Resolvase"/>
    <property type="match status" value="1"/>
</dbReference>
<dbReference type="GO" id="GO:0003677">
    <property type="term" value="F:DNA binding"/>
    <property type="evidence" value="ECO:0007669"/>
    <property type="project" value="InterPro"/>
</dbReference>
<dbReference type="AlphaFoldDB" id="A0A9D0ZKL4"/>
<feature type="domain" description="Resolvase/invertase-type recombinase catalytic" evidence="2">
    <location>
        <begin position="16"/>
        <end position="166"/>
    </location>
</feature>
<dbReference type="InterPro" id="IPR011109">
    <property type="entry name" value="DNA_bind_recombinase_dom"/>
</dbReference>
<feature type="coiled-coil region" evidence="1">
    <location>
        <begin position="456"/>
        <end position="497"/>
    </location>
</feature>
<dbReference type="InterPro" id="IPR025827">
    <property type="entry name" value="Zn_ribbon_recom_dom"/>
</dbReference>
<dbReference type="InterPro" id="IPR036162">
    <property type="entry name" value="Resolvase-like_N_sf"/>
</dbReference>
<dbReference type="Gene3D" id="3.90.1750.20">
    <property type="entry name" value="Putative Large Serine Recombinase, Chain B, Domain 2"/>
    <property type="match status" value="1"/>
</dbReference>
<dbReference type="Pfam" id="PF13408">
    <property type="entry name" value="Zn_ribbon_recom"/>
    <property type="match status" value="1"/>
</dbReference>
<dbReference type="Pfam" id="PF07508">
    <property type="entry name" value="Recombinase"/>
    <property type="match status" value="1"/>
</dbReference>
<evidence type="ECO:0000259" key="2">
    <source>
        <dbReference type="PROSITE" id="PS51736"/>
    </source>
</evidence>
<dbReference type="Proteomes" id="UP000886787">
    <property type="component" value="Unassembled WGS sequence"/>
</dbReference>
<dbReference type="Pfam" id="PF14287">
    <property type="entry name" value="DUF4368"/>
    <property type="match status" value="1"/>
</dbReference>
<dbReference type="PROSITE" id="PS51737">
    <property type="entry name" value="RECOMBINASE_DNA_BIND"/>
    <property type="match status" value="1"/>
</dbReference>
<evidence type="ECO:0000313" key="5">
    <source>
        <dbReference type="Proteomes" id="UP000886787"/>
    </source>
</evidence>
<proteinExistence type="predicted"/>
<dbReference type="CDD" id="cd03770">
    <property type="entry name" value="SR_TndX_transposase"/>
    <property type="match status" value="1"/>
</dbReference>
<dbReference type="PANTHER" id="PTHR30461">
    <property type="entry name" value="DNA-INVERTASE FROM LAMBDOID PROPHAGE"/>
    <property type="match status" value="1"/>
</dbReference>
<evidence type="ECO:0000256" key="1">
    <source>
        <dbReference type="SAM" id="Coils"/>
    </source>
</evidence>
<reference evidence="4" key="2">
    <citation type="journal article" date="2021" name="PeerJ">
        <title>Extensive microbial diversity within the chicken gut microbiome revealed by metagenomics and culture.</title>
        <authorList>
            <person name="Gilroy R."/>
            <person name="Ravi A."/>
            <person name="Getino M."/>
            <person name="Pursley I."/>
            <person name="Horton D.L."/>
            <person name="Alikhan N.F."/>
            <person name="Baker D."/>
            <person name="Gharbi K."/>
            <person name="Hall N."/>
            <person name="Watson M."/>
            <person name="Adriaenssens E.M."/>
            <person name="Foster-Nyarko E."/>
            <person name="Jarju S."/>
            <person name="Secka A."/>
            <person name="Antonio M."/>
            <person name="Oren A."/>
            <person name="Chaudhuri R.R."/>
            <person name="La Ragione R."/>
            <person name="Hildebrand F."/>
            <person name="Pallen M.J."/>
        </authorList>
    </citation>
    <scope>NUCLEOTIDE SEQUENCE</scope>
    <source>
        <strain evidence="4">ChiSjej1B19-3389</strain>
    </source>
</reference>
<dbReference type="InterPro" id="IPR038109">
    <property type="entry name" value="DNA_bind_recomb_sf"/>
</dbReference>
<gene>
    <name evidence="4" type="ORF">IAD32_07240</name>
</gene>
<evidence type="ECO:0000313" key="4">
    <source>
        <dbReference type="EMBL" id="HIQ81059.1"/>
    </source>
</evidence>
<dbReference type="SUPFAM" id="SSF53041">
    <property type="entry name" value="Resolvase-like"/>
    <property type="match status" value="1"/>
</dbReference>
<organism evidence="4 5">
    <name type="scientific">Candidatus Scatavimonas merdigallinarum</name>
    <dbReference type="NCBI Taxonomy" id="2840914"/>
    <lineage>
        <taxon>Bacteria</taxon>
        <taxon>Bacillati</taxon>
        <taxon>Bacillota</taxon>
        <taxon>Clostridia</taxon>
        <taxon>Eubacteriales</taxon>
        <taxon>Oscillospiraceae</taxon>
        <taxon>Oscillospiraceae incertae sedis</taxon>
        <taxon>Candidatus Scatavimonas</taxon>
    </lineage>
</organism>
<dbReference type="InterPro" id="IPR006119">
    <property type="entry name" value="Resolv_N"/>
</dbReference>
<sequence length="567" mass="65200">MMTTATKLNGQADEKITALYCRLSVDDDNKDEESNSITNQKQILQDYARKEGYTNTMFFVDDGVSGTTFQRPNFMRMERMAENGKIGTIIVKDLSRFGREQVEMGRLTQVVYPSLGIRFIAIQERVDTLTGDGVEMMPFHNIFNEWYAAQTSKKIRAVWQSKADNGKRVSSSVPFGYRKDPNDKEKWLIDEPAAEVVRKIYAFCLAGRGPSQIARQLEKEKILVPSAYYESVGRSHAQKVPANPYCWDQKTVVGILENRQYTGCAVNFKTTTVSYKVHKTVYKPAEEHQIIPDMQEPIISEEQWLRVQELRKHRRRPTATGRTSLFSGLVYCPDCGAKLHFCAAKSLKRNQEFWRCSNYKDGRGACKIHYIRDVVLEKIVFEAISGLADFVKCHETVFLYMLAKKTNAMRQKEHKKLQQTVEQGTRRIAEIDRLIEKVFEQNASGILSDERFSKMLQSYEKEQKALIQEVADSQKALQEAKQKVTDLRLLLRTLRELTDITELTPTLVNALIERIEVHNNDKSSGHCFVKVDIYFTAAGMIDIPTEQEILAMMKEIRENPQDFRFVA</sequence>
<dbReference type="PANTHER" id="PTHR30461:SF23">
    <property type="entry name" value="DNA RECOMBINASE-RELATED"/>
    <property type="match status" value="1"/>
</dbReference>
<evidence type="ECO:0000259" key="3">
    <source>
        <dbReference type="PROSITE" id="PS51737"/>
    </source>
</evidence>
<comment type="caution">
    <text evidence="4">The sequence shown here is derived from an EMBL/GenBank/DDBJ whole genome shotgun (WGS) entry which is preliminary data.</text>
</comment>